<name>A0A0D2E356_9EURO</name>
<gene>
    <name evidence="2" type="ORF">PV06_05783</name>
</gene>
<dbReference type="VEuPathDB" id="FungiDB:PV06_05783"/>
<dbReference type="AlphaFoldDB" id="A0A0D2E356"/>
<dbReference type="Proteomes" id="UP000053342">
    <property type="component" value="Unassembled WGS sequence"/>
</dbReference>
<feature type="region of interest" description="Disordered" evidence="1">
    <location>
        <begin position="225"/>
        <end position="261"/>
    </location>
</feature>
<accession>A0A0D2E356</accession>
<organism evidence="2 3">
    <name type="scientific">Exophiala oligosperma</name>
    <dbReference type="NCBI Taxonomy" id="215243"/>
    <lineage>
        <taxon>Eukaryota</taxon>
        <taxon>Fungi</taxon>
        <taxon>Dikarya</taxon>
        <taxon>Ascomycota</taxon>
        <taxon>Pezizomycotina</taxon>
        <taxon>Eurotiomycetes</taxon>
        <taxon>Chaetothyriomycetidae</taxon>
        <taxon>Chaetothyriales</taxon>
        <taxon>Herpotrichiellaceae</taxon>
        <taxon>Exophiala</taxon>
    </lineage>
</organism>
<feature type="region of interest" description="Disordered" evidence="1">
    <location>
        <begin position="590"/>
        <end position="671"/>
    </location>
</feature>
<dbReference type="GeneID" id="27357857"/>
<sequence>MTTIPPADAGLTHPETDASEIESDKGIMNREEMTMSSSQCGSVSPMNTPVSDRPAVINDFEAANPKDEIIAQKHSTQSDEKLQQSSTVLSMESNEIDITRDQNAASTCDTLSRVRQGLREGRFEIPPFKSHDYDDTTHPAGTCRFPSIPQQLYLSPLRRRFDLSHLLPDRSLPFNCQIMEHVKSWAELGTRIEDDARRKEVLDHVFDVLQKAWFEALRLGYDSGISAPDSGKRRQRPPMAPTSGKRQLNLGQLPPLARPRQRKVEPSKLPIFVSESYKNSQFWGVTAGELKQAGISENRVRKRAATDLSAGDELLQEVLDDLETEDISETDWRRTEEVTPLNPLGRDLLHYSLFEVQMSRRSLNNLEGLYVRFTTKQQKLNTQKRIDEETKRHNLFLALALEVNDRAETTSSMSPESVDQEGYNLGRQFPDTGKKNSAVGIPLIDFMEKVIAVTNIGELRRLASSGSFIVPEFVSDTDILFTDSQSDEEIARTALRDLLQDIHSINSLSTAAEQAAGDPERHLRLETETAQLEKRITEKRSLLADLFSSLKHQSLKTDNDNDASKDVEMGGFHDDAQVLILGECATTSENFSKDSHETKSSDSISTNTNDQEEVDADRVECPQTPLAKHDHDATMEPCPPCLPPAGSKDEDIHVASPSSSQGEQASETRNQFDGKQLNNIISKALEEQAGNQSLVVKLRYPKGFDPDKLTSEKVFNHKGFRYRYTRASSLAERREMDEYLGSYVRQTCECPVPNFRFGRYEALCHPADPSRKTIIHGIWDNSDGSKAEEAEWFYGGGADCQPPAVQHDHNLWMKTWRQSTTGEGEGESDAQAQQGPEPDQPQLVNKNLKNVLKIKIKTKPNANIGKRRKMRPGSQSRARPLPASPLSQSVTTSSTKARKRARSASAGRPRSKRHAGKQVKYTEVDGGVDDDDEFVPSD</sequence>
<protein>
    <submittedName>
        <fullName evidence="2">Uncharacterized protein</fullName>
    </submittedName>
</protein>
<proteinExistence type="predicted"/>
<feature type="region of interest" description="Disordered" evidence="1">
    <location>
        <begin position="1"/>
        <end position="22"/>
    </location>
</feature>
<dbReference type="EMBL" id="KN847336">
    <property type="protein sequence ID" value="KIW42219.1"/>
    <property type="molecule type" value="Genomic_DNA"/>
</dbReference>
<evidence type="ECO:0000313" key="2">
    <source>
        <dbReference type="EMBL" id="KIW42219.1"/>
    </source>
</evidence>
<feature type="compositionally biased region" description="Basic and acidic residues" evidence="1">
    <location>
        <begin position="591"/>
        <end position="600"/>
    </location>
</feature>
<dbReference type="OrthoDB" id="4149643at2759"/>
<evidence type="ECO:0000313" key="3">
    <source>
        <dbReference type="Proteomes" id="UP000053342"/>
    </source>
</evidence>
<evidence type="ECO:0000256" key="1">
    <source>
        <dbReference type="SAM" id="MobiDB-lite"/>
    </source>
</evidence>
<feature type="region of interest" description="Disordered" evidence="1">
    <location>
        <begin position="818"/>
        <end position="938"/>
    </location>
</feature>
<keyword evidence="3" id="KW-1185">Reference proteome</keyword>
<dbReference type="RefSeq" id="XP_016262435.1">
    <property type="nucleotide sequence ID" value="XM_016406831.1"/>
</dbReference>
<dbReference type="HOGENOM" id="CLU_010731_0_0_1"/>
<feature type="compositionally biased region" description="Acidic residues" evidence="1">
    <location>
        <begin position="926"/>
        <end position="938"/>
    </location>
</feature>
<feature type="compositionally biased region" description="Polar residues" evidence="1">
    <location>
        <begin position="656"/>
        <end position="671"/>
    </location>
</feature>
<reference evidence="2 3" key="1">
    <citation type="submission" date="2015-01" db="EMBL/GenBank/DDBJ databases">
        <title>The Genome Sequence of Exophiala oligosperma CBS72588.</title>
        <authorList>
            <consortium name="The Broad Institute Genomics Platform"/>
            <person name="Cuomo C."/>
            <person name="de Hoog S."/>
            <person name="Gorbushina A."/>
            <person name="Stielow B."/>
            <person name="Teixiera M."/>
            <person name="Abouelleil A."/>
            <person name="Chapman S.B."/>
            <person name="Priest M."/>
            <person name="Young S.K."/>
            <person name="Wortman J."/>
            <person name="Nusbaum C."/>
            <person name="Birren B."/>
        </authorList>
    </citation>
    <scope>NUCLEOTIDE SEQUENCE [LARGE SCALE GENOMIC DNA]</scope>
    <source>
        <strain evidence="2 3">CBS 72588</strain>
    </source>
</reference>